<gene>
    <name evidence="4" type="ORF">niasHT_004483</name>
</gene>
<dbReference type="Proteomes" id="UP001620626">
    <property type="component" value="Unassembled WGS sequence"/>
</dbReference>
<evidence type="ECO:0000256" key="3">
    <source>
        <dbReference type="ARBA" id="ARBA00023170"/>
    </source>
</evidence>
<dbReference type="InterPro" id="IPR035500">
    <property type="entry name" value="NHR-like_dom_sf"/>
</dbReference>
<evidence type="ECO:0000256" key="1">
    <source>
        <dbReference type="ARBA" id="ARBA00023015"/>
    </source>
</evidence>
<evidence type="ECO:0000313" key="4">
    <source>
        <dbReference type="EMBL" id="KAL3125519.1"/>
    </source>
</evidence>
<dbReference type="SUPFAM" id="SSF48508">
    <property type="entry name" value="Nuclear receptor ligand-binding domain"/>
    <property type="match status" value="1"/>
</dbReference>
<keyword evidence="3" id="KW-0675">Receptor</keyword>
<keyword evidence="5" id="KW-1185">Reference proteome</keyword>
<name>A0ABD2MDC8_9BILA</name>
<evidence type="ECO:0000313" key="5">
    <source>
        <dbReference type="Proteomes" id="UP001620626"/>
    </source>
</evidence>
<protein>
    <recommendedName>
        <fullName evidence="6">Nuclear receptor domain-containing protein</fullName>
    </recommendedName>
</protein>
<evidence type="ECO:0008006" key="6">
    <source>
        <dbReference type="Google" id="ProtNLM"/>
    </source>
</evidence>
<keyword evidence="1" id="KW-0805">Transcription regulation</keyword>
<sequence length="152" mass="18019">MMSCRACRLDKCLLEGMDPIMVKAEKSAKLRQFIQSLYKRRQFLQQKLQEKEEKICRMDTETVIENDKNGTSVNVRNEAVFGLSDGGRRILQHLSEHYANLLMHHLCTNYGKKAATFRHAELVHMAKSMFFNAERFPEYYQRKFLKFFMDKI</sequence>
<accession>A0ABD2MDC8</accession>
<dbReference type="EMBL" id="JBICBT010000030">
    <property type="protein sequence ID" value="KAL3125519.1"/>
    <property type="molecule type" value="Genomic_DNA"/>
</dbReference>
<proteinExistence type="predicted"/>
<dbReference type="SUPFAM" id="SSF57716">
    <property type="entry name" value="Glucocorticoid receptor-like (DNA-binding domain)"/>
    <property type="match status" value="1"/>
</dbReference>
<keyword evidence="2" id="KW-0804">Transcription</keyword>
<comment type="caution">
    <text evidence="4">The sequence shown here is derived from an EMBL/GenBank/DDBJ whole genome shotgun (WGS) entry which is preliminary data.</text>
</comment>
<reference evidence="4 5" key="1">
    <citation type="submission" date="2024-10" db="EMBL/GenBank/DDBJ databases">
        <authorList>
            <person name="Kim D."/>
        </authorList>
    </citation>
    <scope>NUCLEOTIDE SEQUENCE [LARGE SCALE GENOMIC DNA]</scope>
    <source>
        <strain evidence="4">BH-2024</strain>
    </source>
</reference>
<dbReference type="AlphaFoldDB" id="A0ABD2MDC8"/>
<evidence type="ECO:0000256" key="2">
    <source>
        <dbReference type="ARBA" id="ARBA00023163"/>
    </source>
</evidence>
<organism evidence="4 5">
    <name type="scientific">Heterodera trifolii</name>
    <dbReference type="NCBI Taxonomy" id="157864"/>
    <lineage>
        <taxon>Eukaryota</taxon>
        <taxon>Metazoa</taxon>
        <taxon>Ecdysozoa</taxon>
        <taxon>Nematoda</taxon>
        <taxon>Chromadorea</taxon>
        <taxon>Rhabditida</taxon>
        <taxon>Tylenchina</taxon>
        <taxon>Tylenchomorpha</taxon>
        <taxon>Tylenchoidea</taxon>
        <taxon>Heteroderidae</taxon>
        <taxon>Heteroderinae</taxon>
        <taxon>Heterodera</taxon>
    </lineage>
</organism>